<dbReference type="PANTHER" id="PTHR33393">
    <property type="entry name" value="POLYGLUTAMINE SYNTHESIS ACCESSORY PROTEIN RV0574C-RELATED"/>
    <property type="match status" value="1"/>
</dbReference>
<evidence type="ECO:0000313" key="4">
    <source>
        <dbReference type="Proteomes" id="UP000280960"/>
    </source>
</evidence>
<dbReference type="Pfam" id="PF09587">
    <property type="entry name" value="PGA_cap"/>
    <property type="match status" value="1"/>
</dbReference>
<reference evidence="3 4" key="1">
    <citation type="submission" date="2018-10" db="EMBL/GenBank/DDBJ databases">
        <authorList>
            <person name="Zhang X."/>
        </authorList>
    </citation>
    <scope>NUCLEOTIDE SEQUENCE [LARGE SCALE GENOMIC DNA]</scope>
    <source>
        <strain evidence="3 4">SK-G1</strain>
    </source>
</reference>
<feature type="domain" description="Capsule synthesis protein CapA" evidence="2">
    <location>
        <begin position="25"/>
        <end position="276"/>
    </location>
</feature>
<gene>
    <name evidence="3" type="ORF">D2962_12605</name>
</gene>
<accession>A0A3G2RA30</accession>
<name>A0A3G2RA30_9FIRM</name>
<dbReference type="CDD" id="cd07381">
    <property type="entry name" value="MPP_CapA"/>
    <property type="match status" value="1"/>
</dbReference>
<dbReference type="Proteomes" id="UP000280960">
    <property type="component" value="Chromosome"/>
</dbReference>
<proteinExistence type="inferred from homology"/>
<dbReference type="AlphaFoldDB" id="A0A3G2RA30"/>
<dbReference type="InterPro" id="IPR019079">
    <property type="entry name" value="Capsule_synth_CapA"/>
</dbReference>
<evidence type="ECO:0000313" key="3">
    <source>
        <dbReference type="EMBL" id="AYO32293.1"/>
    </source>
</evidence>
<dbReference type="InterPro" id="IPR029052">
    <property type="entry name" value="Metallo-depent_PP-like"/>
</dbReference>
<comment type="similarity">
    <text evidence="1">Belongs to the CapA family.</text>
</comment>
<evidence type="ECO:0000259" key="2">
    <source>
        <dbReference type="SMART" id="SM00854"/>
    </source>
</evidence>
<dbReference type="SUPFAM" id="SSF56300">
    <property type="entry name" value="Metallo-dependent phosphatases"/>
    <property type="match status" value="1"/>
</dbReference>
<organism evidence="3 4">
    <name type="scientific">Biomaibacter acetigenes</name>
    <dbReference type="NCBI Taxonomy" id="2316383"/>
    <lineage>
        <taxon>Bacteria</taxon>
        <taxon>Bacillati</taxon>
        <taxon>Bacillota</taxon>
        <taxon>Clostridia</taxon>
        <taxon>Thermosediminibacterales</taxon>
        <taxon>Tepidanaerobacteraceae</taxon>
        <taxon>Biomaibacter</taxon>
    </lineage>
</organism>
<dbReference type="PANTHER" id="PTHR33393:SF12">
    <property type="entry name" value="CAPSULE BIOSYNTHESIS PROTEIN CAPA"/>
    <property type="match status" value="1"/>
</dbReference>
<keyword evidence="4" id="KW-1185">Reference proteome</keyword>
<evidence type="ECO:0000256" key="1">
    <source>
        <dbReference type="ARBA" id="ARBA00005662"/>
    </source>
</evidence>
<protein>
    <submittedName>
        <fullName evidence="3">CapA family protein</fullName>
    </submittedName>
</protein>
<dbReference type="Gene3D" id="3.60.21.10">
    <property type="match status" value="1"/>
</dbReference>
<dbReference type="SMART" id="SM00854">
    <property type="entry name" value="PGA_cap"/>
    <property type="match status" value="1"/>
</dbReference>
<dbReference type="InterPro" id="IPR052169">
    <property type="entry name" value="CW_Biosynth-Accessory"/>
</dbReference>
<dbReference type="EMBL" id="CP033169">
    <property type="protein sequence ID" value="AYO32293.1"/>
    <property type="molecule type" value="Genomic_DNA"/>
</dbReference>
<dbReference type="KEGG" id="bacg:D2962_12605"/>
<sequence>MYDENTISNRQDKGQLNPVSNSTVTIAAVGDVMMHDGQIWSGYDSETGLYNYSMFFQDVKDEISSADIAMANLETTLGGKELKFTGYPKFNSPDELADALKDAGFDIIMTSNNHCLDRGEKGVVRTIDVLEQRRLMAVGTSRTAGERDRIVIKEINGVKIAFLAYTYGTNGNPVPKDKPYLVNLIEEDTILKDLTKARQSADAVVVYLHFGQEYQRVASEQQKKLAKMLLEKGADVVIGSHPHVTQPGEWVRVIGPGGEMVERYAAYSLGNFISAQRFPYTDEGVILKITIEKDLQQNRINVKDVDQIPTWVDKFKEDGKMRYVIRLGKKPPLKKISGLKCPPFTLRCNVPFHTLLLPAGRIRPFHPRPPGCNSIWGHSKCPRISDTDTWRYRYNLLSVELP</sequence>